<dbReference type="Proteomes" id="UP001153555">
    <property type="component" value="Unassembled WGS sequence"/>
</dbReference>
<proteinExistence type="predicted"/>
<name>A0A9N7NPP0_STRHE</name>
<evidence type="ECO:0000313" key="1">
    <source>
        <dbReference type="EMBL" id="CAA0834906.1"/>
    </source>
</evidence>
<evidence type="ECO:0000313" key="2">
    <source>
        <dbReference type="Proteomes" id="UP001153555"/>
    </source>
</evidence>
<organism evidence="1 2">
    <name type="scientific">Striga hermonthica</name>
    <name type="common">Purple witchweed</name>
    <name type="synonym">Buchnera hermonthica</name>
    <dbReference type="NCBI Taxonomy" id="68872"/>
    <lineage>
        <taxon>Eukaryota</taxon>
        <taxon>Viridiplantae</taxon>
        <taxon>Streptophyta</taxon>
        <taxon>Embryophyta</taxon>
        <taxon>Tracheophyta</taxon>
        <taxon>Spermatophyta</taxon>
        <taxon>Magnoliopsida</taxon>
        <taxon>eudicotyledons</taxon>
        <taxon>Gunneridae</taxon>
        <taxon>Pentapetalae</taxon>
        <taxon>asterids</taxon>
        <taxon>lamiids</taxon>
        <taxon>Lamiales</taxon>
        <taxon>Orobanchaceae</taxon>
        <taxon>Buchnereae</taxon>
        <taxon>Striga</taxon>
    </lineage>
</organism>
<protein>
    <submittedName>
        <fullName evidence="1">Uncharacterized protein</fullName>
    </submittedName>
</protein>
<keyword evidence="2" id="KW-1185">Reference proteome</keyword>
<feature type="non-terminal residue" evidence="1">
    <location>
        <position position="1"/>
    </location>
</feature>
<comment type="caution">
    <text evidence="1">The sequence shown here is derived from an EMBL/GenBank/DDBJ whole genome shotgun (WGS) entry which is preliminary data.</text>
</comment>
<dbReference type="AlphaFoldDB" id="A0A9N7NPP0"/>
<accession>A0A9N7NPP0</accession>
<sequence length="109" mass="12676">WIKTTHNLCLYKASSSCYFSYRRINRKSNVCSPTLVCEFTYKIVLEIGPTSGFLHTYRVRNRTNIRVSSQLSRSTKASARVLATYRLEIKASARVSKQIELRQIHDLHH</sequence>
<gene>
    <name evidence="1" type="ORF">SHERM_02712</name>
</gene>
<dbReference type="EMBL" id="CACSLK010028053">
    <property type="protein sequence ID" value="CAA0834906.1"/>
    <property type="molecule type" value="Genomic_DNA"/>
</dbReference>
<reference evidence="1" key="1">
    <citation type="submission" date="2019-12" db="EMBL/GenBank/DDBJ databases">
        <authorList>
            <person name="Scholes J."/>
        </authorList>
    </citation>
    <scope>NUCLEOTIDE SEQUENCE</scope>
</reference>
<feature type="non-terminal residue" evidence="1">
    <location>
        <position position="109"/>
    </location>
</feature>